<gene>
    <name evidence="2" type="ORF">SORBI_3002G282150</name>
</gene>
<dbReference type="AlphaFoldDB" id="A0A1W0W671"/>
<keyword evidence="3" id="KW-1185">Reference proteome</keyword>
<feature type="region of interest" description="Disordered" evidence="1">
    <location>
        <begin position="1"/>
        <end position="49"/>
    </location>
</feature>
<evidence type="ECO:0000256" key="1">
    <source>
        <dbReference type="SAM" id="MobiDB-lite"/>
    </source>
</evidence>
<organism evidence="2 3">
    <name type="scientific">Sorghum bicolor</name>
    <name type="common">Sorghum</name>
    <name type="synonym">Sorghum vulgare</name>
    <dbReference type="NCBI Taxonomy" id="4558"/>
    <lineage>
        <taxon>Eukaryota</taxon>
        <taxon>Viridiplantae</taxon>
        <taxon>Streptophyta</taxon>
        <taxon>Embryophyta</taxon>
        <taxon>Tracheophyta</taxon>
        <taxon>Spermatophyta</taxon>
        <taxon>Magnoliopsida</taxon>
        <taxon>Liliopsida</taxon>
        <taxon>Poales</taxon>
        <taxon>Poaceae</taxon>
        <taxon>PACMAD clade</taxon>
        <taxon>Panicoideae</taxon>
        <taxon>Andropogonodae</taxon>
        <taxon>Andropogoneae</taxon>
        <taxon>Sorghinae</taxon>
        <taxon>Sorghum</taxon>
    </lineage>
</organism>
<accession>A0A1W0W671</accession>
<reference evidence="3" key="2">
    <citation type="journal article" date="2018" name="Plant J.">
        <title>The Sorghum bicolor reference genome: improved assembly, gene annotations, a transcriptome atlas, and signatures of genome organization.</title>
        <authorList>
            <person name="McCormick R.F."/>
            <person name="Truong S.K."/>
            <person name="Sreedasyam A."/>
            <person name="Jenkins J."/>
            <person name="Shu S."/>
            <person name="Sims D."/>
            <person name="Kennedy M."/>
            <person name="Amirebrahimi M."/>
            <person name="Weers B.D."/>
            <person name="McKinley B."/>
            <person name="Mattison A."/>
            <person name="Morishige D.T."/>
            <person name="Grimwood J."/>
            <person name="Schmutz J."/>
            <person name="Mullet J.E."/>
        </authorList>
    </citation>
    <scope>NUCLEOTIDE SEQUENCE [LARGE SCALE GENOMIC DNA]</scope>
    <source>
        <strain evidence="3">cv. BTx623</strain>
    </source>
</reference>
<reference evidence="2 3" key="1">
    <citation type="journal article" date="2009" name="Nature">
        <title>The Sorghum bicolor genome and the diversification of grasses.</title>
        <authorList>
            <person name="Paterson A.H."/>
            <person name="Bowers J.E."/>
            <person name="Bruggmann R."/>
            <person name="Dubchak I."/>
            <person name="Grimwood J."/>
            <person name="Gundlach H."/>
            <person name="Haberer G."/>
            <person name="Hellsten U."/>
            <person name="Mitros T."/>
            <person name="Poliakov A."/>
            <person name="Schmutz J."/>
            <person name="Spannagl M."/>
            <person name="Tang H."/>
            <person name="Wang X."/>
            <person name="Wicker T."/>
            <person name="Bharti A.K."/>
            <person name="Chapman J."/>
            <person name="Feltus F.A."/>
            <person name="Gowik U."/>
            <person name="Grigoriev I.V."/>
            <person name="Lyons E."/>
            <person name="Maher C.A."/>
            <person name="Martis M."/>
            <person name="Narechania A."/>
            <person name="Otillar R.P."/>
            <person name="Penning B.W."/>
            <person name="Salamov A.A."/>
            <person name="Wang Y."/>
            <person name="Zhang L."/>
            <person name="Carpita N.C."/>
            <person name="Freeling M."/>
            <person name="Gingle A.R."/>
            <person name="Hash C.T."/>
            <person name="Keller B."/>
            <person name="Klein P."/>
            <person name="Kresovich S."/>
            <person name="McCann M.C."/>
            <person name="Ming R."/>
            <person name="Peterson D.G."/>
            <person name="Mehboob-ur-Rahman"/>
            <person name="Ware D."/>
            <person name="Westhoff P."/>
            <person name="Mayer K.F."/>
            <person name="Messing J."/>
            <person name="Rokhsar D.S."/>
        </authorList>
    </citation>
    <scope>NUCLEOTIDE SEQUENCE [LARGE SCALE GENOMIC DNA]</scope>
    <source>
        <strain evidence="3">cv. BTx623</strain>
    </source>
</reference>
<proteinExistence type="predicted"/>
<sequence length="124" mass="13848">MPSSSSFFSGNFVSRHSFPRGQSIPRQTARRRLPFTNSSAKQPRSTDRELRSLSFPFAVPNVVPTSRSVSSRSPYQFVVCWPSVRRRTGSPFGSSTDLHQVLFPISFRSSPSVKPLQLASSRIS</sequence>
<dbReference type="Proteomes" id="UP000000768">
    <property type="component" value="Chromosome 2"/>
</dbReference>
<dbReference type="EMBL" id="CM000761">
    <property type="protein sequence ID" value="OQU89846.1"/>
    <property type="molecule type" value="Genomic_DNA"/>
</dbReference>
<protein>
    <submittedName>
        <fullName evidence="2">Uncharacterized protein</fullName>
    </submittedName>
</protein>
<evidence type="ECO:0000313" key="3">
    <source>
        <dbReference type="Proteomes" id="UP000000768"/>
    </source>
</evidence>
<name>A0A1W0W671_SORBI</name>
<dbReference type="InParanoid" id="A0A1W0W671"/>
<evidence type="ECO:0000313" key="2">
    <source>
        <dbReference type="EMBL" id="OQU89846.1"/>
    </source>
</evidence>
<dbReference type="Gramene" id="OQU89846">
    <property type="protein sequence ID" value="OQU89846"/>
    <property type="gene ID" value="SORBI_3002G282150"/>
</dbReference>